<name>A0A941JLJ1_9CHRO</name>
<dbReference type="GO" id="GO:0044716">
    <property type="term" value="F:8-oxo-GDP phosphatase activity"/>
    <property type="evidence" value="ECO:0007669"/>
    <property type="project" value="TreeGrafter"/>
</dbReference>
<dbReference type="GO" id="GO:0046872">
    <property type="term" value="F:metal ion binding"/>
    <property type="evidence" value="ECO:0007669"/>
    <property type="project" value="UniProtKB-KW"/>
</dbReference>
<dbReference type="InterPro" id="IPR003561">
    <property type="entry name" value="Mutator_MutT"/>
</dbReference>
<dbReference type="GO" id="GO:0044715">
    <property type="term" value="F:8-oxo-dGDP phosphatase activity"/>
    <property type="evidence" value="ECO:0007669"/>
    <property type="project" value="TreeGrafter"/>
</dbReference>
<dbReference type="PROSITE" id="PS00893">
    <property type="entry name" value="NUDIX_BOX"/>
    <property type="match status" value="1"/>
</dbReference>
<evidence type="ECO:0000256" key="9">
    <source>
        <dbReference type="ARBA" id="ARBA00023204"/>
    </source>
</evidence>
<protein>
    <recommendedName>
        <fullName evidence="11">8-oxo-dGTP diphosphatase</fullName>
        <ecNumber evidence="11">3.6.1.55</ecNumber>
    </recommendedName>
</protein>
<comment type="caution">
    <text evidence="15">The sequence shown here is derived from an EMBL/GenBank/DDBJ whole genome shotgun (WGS) entry which is preliminary data.</text>
</comment>
<feature type="binding site" evidence="13">
    <location>
        <position position="70"/>
    </location>
    <ligand>
        <name>Mg(2+)</name>
        <dbReference type="ChEBI" id="CHEBI:18420"/>
    </ligand>
</feature>
<evidence type="ECO:0000256" key="8">
    <source>
        <dbReference type="ARBA" id="ARBA00022842"/>
    </source>
</evidence>
<dbReference type="PANTHER" id="PTHR47707">
    <property type="entry name" value="8-OXO-DGTP DIPHOSPHATASE"/>
    <property type="match status" value="1"/>
</dbReference>
<comment type="catalytic activity">
    <reaction evidence="10">
        <text>8-oxo-dGTP + H2O = 8-oxo-dGMP + diphosphate + H(+)</text>
        <dbReference type="Rhea" id="RHEA:31575"/>
        <dbReference type="ChEBI" id="CHEBI:15377"/>
        <dbReference type="ChEBI" id="CHEBI:15378"/>
        <dbReference type="ChEBI" id="CHEBI:33019"/>
        <dbReference type="ChEBI" id="CHEBI:63224"/>
        <dbReference type="ChEBI" id="CHEBI:77896"/>
        <dbReference type="EC" id="3.6.1.55"/>
    </reaction>
</comment>
<evidence type="ECO:0000256" key="4">
    <source>
        <dbReference type="ARBA" id="ARBA00022705"/>
    </source>
</evidence>
<dbReference type="AlphaFoldDB" id="A0A941JLJ1"/>
<dbReference type="InterPro" id="IPR020084">
    <property type="entry name" value="NUDIX_hydrolase_CS"/>
</dbReference>
<dbReference type="InterPro" id="IPR029119">
    <property type="entry name" value="MutY_C"/>
</dbReference>
<dbReference type="GO" id="GO:0006281">
    <property type="term" value="P:DNA repair"/>
    <property type="evidence" value="ECO:0007669"/>
    <property type="project" value="UniProtKB-KW"/>
</dbReference>
<sequence>MLNTEVCMSKYANLPHKKVGVAVIRNDVGEILIDRRLAEGLMGGLWEFPGGKIEPNETVKECIKREILEELGIEIEVGEELITINHEYTQFYVTLIVHHCRYLGGEPQTIECQEVRWVTLREIEDFTFPAANSQIITALRLISH</sequence>
<feature type="binding site" evidence="13">
    <location>
        <position position="50"/>
    </location>
    <ligand>
        <name>Mg(2+)</name>
        <dbReference type="ChEBI" id="CHEBI:18420"/>
    </ligand>
</feature>
<dbReference type="Proteomes" id="UP000767446">
    <property type="component" value="Unassembled WGS sequence"/>
</dbReference>
<dbReference type="CDD" id="cd03425">
    <property type="entry name" value="NUDIX_MutT_NudA_like"/>
    <property type="match status" value="1"/>
</dbReference>
<keyword evidence="7" id="KW-0378">Hydrolase</keyword>
<comment type="cofactor">
    <cofactor evidence="1 13">
        <name>Mg(2+)</name>
        <dbReference type="ChEBI" id="CHEBI:18420"/>
    </cofactor>
</comment>
<evidence type="ECO:0000256" key="13">
    <source>
        <dbReference type="PIRSR" id="PIRSR603561-2"/>
    </source>
</evidence>
<evidence type="ECO:0000256" key="7">
    <source>
        <dbReference type="ARBA" id="ARBA00022801"/>
    </source>
</evidence>
<keyword evidence="9" id="KW-0234">DNA repair</keyword>
<feature type="domain" description="Nudix hydrolase" evidence="14">
    <location>
        <begin position="14"/>
        <end position="143"/>
    </location>
</feature>
<keyword evidence="6" id="KW-0227">DNA damage</keyword>
<evidence type="ECO:0000256" key="3">
    <source>
        <dbReference type="ARBA" id="ARBA00022457"/>
    </source>
</evidence>
<dbReference type="Pfam" id="PF14815">
    <property type="entry name" value="NUDIX_4"/>
    <property type="match status" value="1"/>
</dbReference>
<feature type="binding site" evidence="12">
    <location>
        <position position="132"/>
    </location>
    <ligand>
        <name>8-oxo-dGTP</name>
        <dbReference type="ChEBI" id="CHEBI:77896"/>
    </ligand>
</feature>
<dbReference type="GO" id="GO:0035539">
    <property type="term" value="F:8-oxo-7,8-dihydrodeoxyguanosine triphosphate pyrophosphatase activity"/>
    <property type="evidence" value="ECO:0007669"/>
    <property type="project" value="UniProtKB-EC"/>
</dbReference>
<keyword evidence="3" id="KW-0515">Mutator protein</keyword>
<evidence type="ECO:0000256" key="5">
    <source>
        <dbReference type="ARBA" id="ARBA00022723"/>
    </source>
</evidence>
<feature type="binding site" evidence="12">
    <location>
        <begin position="47"/>
        <end position="50"/>
    </location>
    <ligand>
        <name>8-oxo-dGTP</name>
        <dbReference type="ChEBI" id="CHEBI:77896"/>
    </ligand>
</feature>
<dbReference type="Gene3D" id="3.90.79.10">
    <property type="entry name" value="Nucleoside Triphosphate Pyrophosphohydrolase"/>
    <property type="match status" value="1"/>
</dbReference>
<proteinExistence type="inferred from homology"/>
<dbReference type="PANTHER" id="PTHR47707:SF1">
    <property type="entry name" value="NUDIX HYDROLASE FAMILY PROTEIN"/>
    <property type="match status" value="1"/>
</dbReference>
<dbReference type="InterPro" id="IPR020476">
    <property type="entry name" value="Nudix_hydrolase"/>
</dbReference>
<keyword evidence="4" id="KW-0235">DNA replication</keyword>
<dbReference type="SUPFAM" id="SSF55811">
    <property type="entry name" value="Nudix"/>
    <property type="match status" value="1"/>
</dbReference>
<accession>A0A941JLJ1</accession>
<evidence type="ECO:0000256" key="11">
    <source>
        <dbReference type="ARBA" id="ARBA00038905"/>
    </source>
</evidence>
<evidence type="ECO:0000256" key="2">
    <source>
        <dbReference type="ARBA" id="ARBA00005582"/>
    </source>
</evidence>
<dbReference type="InterPro" id="IPR000086">
    <property type="entry name" value="NUDIX_hydrolase_dom"/>
</dbReference>
<dbReference type="EMBL" id="JADQBC010000021">
    <property type="protein sequence ID" value="MBR8827159.1"/>
    <property type="molecule type" value="Genomic_DNA"/>
</dbReference>
<evidence type="ECO:0000256" key="6">
    <source>
        <dbReference type="ARBA" id="ARBA00022763"/>
    </source>
</evidence>
<dbReference type="InterPro" id="IPR047127">
    <property type="entry name" value="MutT-like"/>
</dbReference>
<dbReference type="GO" id="GO:0006260">
    <property type="term" value="P:DNA replication"/>
    <property type="evidence" value="ECO:0007669"/>
    <property type="project" value="UniProtKB-KW"/>
</dbReference>
<keyword evidence="8 13" id="KW-0460">Magnesium</keyword>
<evidence type="ECO:0000256" key="1">
    <source>
        <dbReference type="ARBA" id="ARBA00001946"/>
    </source>
</evidence>
<dbReference type="NCBIfam" id="TIGR00586">
    <property type="entry name" value="mutt"/>
    <property type="match status" value="1"/>
</dbReference>
<dbReference type="PROSITE" id="PS51462">
    <property type="entry name" value="NUDIX"/>
    <property type="match status" value="1"/>
</dbReference>
<evidence type="ECO:0000256" key="10">
    <source>
        <dbReference type="ARBA" id="ARBA00035861"/>
    </source>
</evidence>
<dbReference type="InterPro" id="IPR015797">
    <property type="entry name" value="NUDIX_hydrolase-like_dom_sf"/>
</dbReference>
<comment type="similarity">
    <text evidence="2">Belongs to the Nudix hydrolase family.</text>
</comment>
<reference evidence="15" key="1">
    <citation type="submission" date="2021-02" db="EMBL/GenBank/DDBJ databases">
        <title>Metagenome analyses of Stigonema ocellatum DSM 106950, Chlorogloea purpurea SAG 13.99 and Gomphosphaeria aponina DSM 107014.</title>
        <authorList>
            <person name="Marter P."/>
            <person name="Huang S."/>
        </authorList>
    </citation>
    <scope>NUCLEOTIDE SEQUENCE</scope>
    <source>
        <strain evidence="15">JP213</strain>
    </source>
</reference>
<evidence type="ECO:0000313" key="15">
    <source>
        <dbReference type="EMBL" id="MBR8827159.1"/>
    </source>
</evidence>
<keyword evidence="5 13" id="KW-0479">Metal-binding</keyword>
<dbReference type="EC" id="3.6.1.55" evidence="11"/>
<gene>
    <name evidence="15" type="primary">mutT</name>
    <name evidence="15" type="ORF">DSM107014_04505</name>
</gene>
<dbReference type="PRINTS" id="PR00502">
    <property type="entry name" value="NUDIXFAMILY"/>
</dbReference>
<feature type="binding site" evidence="12">
    <location>
        <position position="36"/>
    </location>
    <ligand>
        <name>8-oxo-dGTP</name>
        <dbReference type="ChEBI" id="CHEBI:77896"/>
    </ligand>
</feature>
<evidence type="ECO:0000259" key="14">
    <source>
        <dbReference type="PROSITE" id="PS51462"/>
    </source>
</evidence>
<dbReference type="GO" id="GO:0008413">
    <property type="term" value="F:8-oxo-7,8-dihydroguanosine triphosphate pyrophosphatase activity"/>
    <property type="evidence" value="ECO:0007669"/>
    <property type="project" value="InterPro"/>
</dbReference>
<evidence type="ECO:0000313" key="16">
    <source>
        <dbReference type="Proteomes" id="UP000767446"/>
    </source>
</evidence>
<evidence type="ECO:0000256" key="12">
    <source>
        <dbReference type="PIRSR" id="PIRSR603561-1"/>
    </source>
</evidence>
<organism evidence="15 16">
    <name type="scientific">Gomphosphaeria aponina SAG 52.96 = DSM 107014</name>
    <dbReference type="NCBI Taxonomy" id="1521640"/>
    <lineage>
        <taxon>Bacteria</taxon>
        <taxon>Bacillati</taxon>
        <taxon>Cyanobacteriota</taxon>
        <taxon>Cyanophyceae</taxon>
        <taxon>Oscillatoriophycideae</taxon>
        <taxon>Chroococcales</taxon>
        <taxon>Gomphosphaeriaceae</taxon>
        <taxon>Gomphosphaeria</taxon>
    </lineage>
</organism>